<dbReference type="EMBL" id="BAABUJ010000056">
    <property type="protein sequence ID" value="GAA5806085.1"/>
    <property type="molecule type" value="Genomic_DNA"/>
</dbReference>
<accession>A0ABP9YGK9</accession>
<reference evidence="1 2" key="1">
    <citation type="submission" date="2024-04" db="EMBL/GenBank/DDBJ databases">
        <title>genome sequences of Mucor flavus KT1a and Helicostylum pulchrum KT1b strains isolation_sourced from the surface of a dry-aged beef.</title>
        <authorList>
            <person name="Toyotome T."/>
            <person name="Hosono M."/>
            <person name="Torimaru M."/>
            <person name="Fukuda K."/>
            <person name="Mikami N."/>
        </authorList>
    </citation>
    <scope>NUCLEOTIDE SEQUENCE [LARGE SCALE GENOMIC DNA]</scope>
    <source>
        <strain evidence="1 2">KT1b</strain>
    </source>
</reference>
<sequence length="96" mass="10761">MSTFMTPKERSRTAGFLKLLVAVVSLKRLVFNNYAVLEAKQTYEIQTMQFEEEDELNLASDSTEGGLDGNESVTNTIDLCLEADIVLPLGNLKKRF</sequence>
<name>A0ABP9YGK9_9FUNG</name>
<comment type="caution">
    <text evidence="1">The sequence shown here is derived from an EMBL/GenBank/DDBJ whole genome shotgun (WGS) entry which is preliminary data.</text>
</comment>
<gene>
    <name evidence="1" type="ORF">HPULCUR_011613</name>
</gene>
<dbReference type="Proteomes" id="UP001476247">
    <property type="component" value="Unassembled WGS sequence"/>
</dbReference>
<keyword evidence="2" id="KW-1185">Reference proteome</keyword>
<proteinExistence type="predicted"/>
<organism evidence="1 2">
    <name type="scientific">Helicostylum pulchrum</name>
    <dbReference type="NCBI Taxonomy" id="562976"/>
    <lineage>
        <taxon>Eukaryota</taxon>
        <taxon>Fungi</taxon>
        <taxon>Fungi incertae sedis</taxon>
        <taxon>Mucoromycota</taxon>
        <taxon>Mucoromycotina</taxon>
        <taxon>Mucoromycetes</taxon>
        <taxon>Mucorales</taxon>
        <taxon>Mucorineae</taxon>
        <taxon>Mucoraceae</taxon>
        <taxon>Helicostylum</taxon>
    </lineage>
</organism>
<protein>
    <submittedName>
        <fullName evidence="1">Uncharacterized protein</fullName>
    </submittedName>
</protein>
<evidence type="ECO:0000313" key="2">
    <source>
        <dbReference type="Proteomes" id="UP001476247"/>
    </source>
</evidence>
<evidence type="ECO:0000313" key="1">
    <source>
        <dbReference type="EMBL" id="GAA5806085.1"/>
    </source>
</evidence>